<gene>
    <name evidence="3" type="ORF">BCR32DRAFT_276956</name>
</gene>
<evidence type="ECO:0000313" key="4">
    <source>
        <dbReference type="Proteomes" id="UP000193944"/>
    </source>
</evidence>
<dbReference type="PANTHER" id="PTHR10343">
    <property type="entry name" value="5'-AMP-ACTIVATED PROTEIN KINASE , BETA SUBUNIT"/>
    <property type="match status" value="1"/>
</dbReference>
<evidence type="ECO:0000259" key="2">
    <source>
        <dbReference type="Pfam" id="PF16561"/>
    </source>
</evidence>
<evidence type="ECO:0000313" key="3">
    <source>
        <dbReference type="EMBL" id="ORX84683.1"/>
    </source>
</evidence>
<dbReference type="OrthoDB" id="5873279at2759"/>
<comment type="caution">
    <text evidence="3">The sequence shown here is derived from an EMBL/GenBank/DDBJ whole genome shotgun (WGS) entry which is preliminary data.</text>
</comment>
<dbReference type="CDD" id="cd02859">
    <property type="entry name" value="E_set_AMPKbeta_like_N"/>
    <property type="match status" value="1"/>
</dbReference>
<dbReference type="STRING" id="1754192.A0A1Y1XG38"/>
<dbReference type="InterPro" id="IPR050827">
    <property type="entry name" value="CRP1_MDG1_kinase"/>
</dbReference>
<reference evidence="3 4" key="1">
    <citation type="submission" date="2016-08" db="EMBL/GenBank/DDBJ databases">
        <title>A Parts List for Fungal Cellulosomes Revealed by Comparative Genomics.</title>
        <authorList>
            <consortium name="DOE Joint Genome Institute"/>
            <person name="Haitjema C.H."/>
            <person name="Gilmore S.P."/>
            <person name="Henske J.K."/>
            <person name="Solomon K.V."/>
            <person name="De Groot R."/>
            <person name="Kuo A."/>
            <person name="Mondo S.J."/>
            <person name="Salamov A.A."/>
            <person name="Labutti K."/>
            <person name="Zhao Z."/>
            <person name="Chiniquy J."/>
            <person name="Barry K."/>
            <person name="Brewer H.M."/>
            <person name="Purvine S.O."/>
            <person name="Wright A.T."/>
            <person name="Boxma B."/>
            <person name="Van Alen T."/>
            <person name="Hackstein J.H."/>
            <person name="Baker S.E."/>
            <person name="Grigoriev I.V."/>
            <person name="O'Malley M.A."/>
        </authorList>
    </citation>
    <scope>NUCLEOTIDE SEQUENCE [LARGE SCALE GENOMIC DNA]</scope>
    <source>
        <strain evidence="3 4">S4</strain>
    </source>
</reference>
<dbReference type="InterPro" id="IPR014756">
    <property type="entry name" value="Ig_E-set"/>
</dbReference>
<keyword evidence="4" id="KW-1185">Reference proteome</keyword>
<dbReference type="Pfam" id="PF16561">
    <property type="entry name" value="AMPK1_CBM"/>
    <property type="match status" value="1"/>
</dbReference>
<dbReference type="InterPro" id="IPR032640">
    <property type="entry name" value="AMPK1_CBM"/>
</dbReference>
<sequence>MIEVSHNNKTIQELSKSKLDKSECCEDSTEDICSEESKNVKLEPYTFTWCPENWGFVYNVYVTGTFNDWKLKDKMTYNYETKCFQCTVMINPKVTTKFKYVVDGRWITDPCYPVVDDGSNNCNNILYAQLFPSTHANPTVIMVDVLQQFGLNEIVQIGYGRPHTWSLLNKAEAIYKGRWPCLFIIISKSGTLLPECIENFILSRSSYPKENLLIMRTDEYPPLINSKGFLADLFEEYCLPHDKN</sequence>
<feature type="domain" description="AMP-activated protein kinase glycogen-binding" evidence="2">
    <location>
        <begin position="58"/>
        <end position="127"/>
    </location>
</feature>
<dbReference type="EMBL" id="MCFG01000048">
    <property type="protein sequence ID" value="ORX84683.1"/>
    <property type="molecule type" value="Genomic_DNA"/>
</dbReference>
<name>A0A1Y1XG38_9FUNG</name>
<dbReference type="InterPro" id="IPR013783">
    <property type="entry name" value="Ig-like_fold"/>
</dbReference>
<comment type="similarity">
    <text evidence="1">Belongs to the 5'-AMP-activated protein kinase beta subunit family.</text>
</comment>
<reference evidence="3 4" key="2">
    <citation type="submission" date="2016-08" db="EMBL/GenBank/DDBJ databases">
        <title>Pervasive Adenine N6-methylation of Active Genes in Fungi.</title>
        <authorList>
            <consortium name="DOE Joint Genome Institute"/>
            <person name="Mondo S.J."/>
            <person name="Dannebaum R.O."/>
            <person name="Kuo R.C."/>
            <person name="Labutti K."/>
            <person name="Haridas S."/>
            <person name="Kuo A."/>
            <person name="Salamov A."/>
            <person name="Ahrendt S.R."/>
            <person name="Lipzen A."/>
            <person name="Sullivan W."/>
            <person name="Andreopoulos W.B."/>
            <person name="Clum A."/>
            <person name="Lindquist E."/>
            <person name="Daum C."/>
            <person name="Ramamoorthy G.K."/>
            <person name="Gryganskyi A."/>
            <person name="Culley D."/>
            <person name="Magnuson J.K."/>
            <person name="James T.Y."/>
            <person name="O'Malley M.A."/>
            <person name="Stajich J.E."/>
            <person name="Spatafora J.W."/>
            <person name="Visel A."/>
            <person name="Grigoriev I.V."/>
        </authorList>
    </citation>
    <scope>NUCLEOTIDE SEQUENCE [LARGE SCALE GENOMIC DNA]</scope>
    <source>
        <strain evidence="3 4">S4</strain>
    </source>
</reference>
<proteinExistence type="inferred from homology"/>
<dbReference type="Gene3D" id="2.60.40.10">
    <property type="entry name" value="Immunoglobulins"/>
    <property type="match status" value="1"/>
</dbReference>
<protein>
    <recommendedName>
        <fullName evidence="2">AMP-activated protein kinase glycogen-binding domain-containing protein</fullName>
    </recommendedName>
</protein>
<dbReference type="Proteomes" id="UP000193944">
    <property type="component" value="Unassembled WGS sequence"/>
</dbReference>
<evidence type="ECO:0000256" key="1">
    <source>
        <dbReference type="ARBA" id="ARBA00010926"/>
    </source>
</evidence>
<dbReference type="PANTHER" id="PTHR10343:SF84">
    <property type="entry name" value="5'-AMP-ACTIVATED PROTEIN KINASE SUBUNIT BETA-1"/>
    <property type="match status" value="1"/>
</dbReference>
<dbReference type="AlphaFoldDB" id="A0A1Y1XG38"/>
<organism evidence="3 4">
    <name type="scientific">Anaeromyces robustus</name>
    <dbReference type="NCBI Taxonomy" id="1754192"/>
    <lineage>
        <taxon>Eukaryota</taxon>
        <taxon>Fungi</taxon>
        <taxon>Fungi incertae sedis</taxon>
        <taxon>Chytridiomycota</taxon>
        <taxon>Chytridiomycota incertae sedis</taxon>
        <taxon>Neocallimastigomycetes</taxon>
        <taxon>Neocallimastigales</taxon>
        <taxon>Neocallimastigaceae</taxon>
        <taxon>Anaeromyces</taxon>
    </lineage>
</organism>
<dbReference type="SUPFAM" id="SSF81296">
    <property type="entry name" value="E set domains"/>
    <property type="match status" value="1"/>
</dbReference>
<accession>A0A1Y1XG38</accession>